<dbReference type="Proteomes" id="UP001500547">
    <property type="component" value="Unassembled WGS sequence"/>
</dbReference>
<comment type="caution">
    <text evidence="2">The sequence shown here is derived from an EMBL/GenBank/DDBJ whole genome shotgun (WGS) entry which is preliminary data.</text>
</comment>
<organism evidence="2 3">
    <name type="scientific">Viridibacterium curvum</name>
    <dbReference type="NCBI Taxonomy" id="1101404"/>
    <lineage>
        <taxon>Bacteria</taxon>
        <taxon>Pseudomonadati</taxon>
        <taxon>Pseudomonadota</taxon>
        <taxon>Betaproteobacteria</taxon>
        <taxon>Rhodocyclales</taxon>
        <taxon>Rhodocyclaceae</taxon>
        <taxon>Viridibacterium</taxon>
    </lineage>
</organism>
<evidence type="ECO:0000313" key="3">
    <source>
        <dbReference type="Proteomes" id="UP001500547"/>
    </source>
</evidence>
<reference evidence="3" key="1">
    <citation type="journal article" date="2019" name="Int. J. Syst. Evol. Microbiol.">
        <title>The Global Catalogue of Microorganisms (GCM) 10K type strain sequencing project: providing services to taxonomists for standard genome sequencing and annotation.</title>
        <authorList>
            <consortium name="The Broad Institute Genomics Platform"/>
            <consortium name="The Broad Institute Genome Sequencing Center for Infectious Disease"/>
            <person name="Wu L."/>
            <person name="Ma J."/>
        </authorList>
    </citation>
    <scope>NUCLEOTIDE SEQUENCE [LARGE SCALE GENOMIC DNA]</scope>
    <source>
        <strain evidence="3">JCM 18715</strain>
    </source>
</reference>
<proteinExistence type="predicted"/>
<protein>
    <recommendedName>
        <fullName evidence="4">Lipoprotein</fullName>
    </recommendedName>
</protein>
<sequence>MQLIQNRSRLNIRALLNAGLVVATVVLTGCVSPTFYVDTATREVPVAELKKPAQPKAVQLLFDFQTKGAPNSRAVSFLKDQVVDQVKGSGLFATVDEKPVPGGAVLNVTINNIPEADAAAKGFKVGLTFGASGTKVTDNYVCTVTYLPPDGGKSIVKVSQHAIHTTIGATEVPQNVNKAESVEVAVRTMTRQIIGTALKDLSLDPTFP</sequence>
<evidence type="ECO:0000256" key="1">
    <source>
        <dbReference type="SAM" id="Phobius"/>
    </source>
</evidence>
<dbReference type="PROSITE" id="PS51257">
    <property type="entry name" value="PROKAR_LIPOPROTEIN"/>
    <property type="match status" value="1"/>
</dbReference>
<keyword evidence="1" id="KW-0812">Transmembrane</keyword>
<evidence type="ECO:0008006" key="4">
    <source>
        <dbReference type="Google" id="ProtNLM"/>
    </source>
</evidence>
<feature type="transmembrane region" description="Helical" evidence="1">
    <location>
        <begin position="12"/>
        <end position="36"/>
    </location>
</feature>
<keyword evidence="1" id="KW-1133">Transmembrane helix</keyword>
<gene>
    <name evidence="2" type="ORF">GCM10025770_20370</name>
</gene>
<dbReference type="EMBL" id="BAABLD010000008">
    <property type="protein sequence ID" value="GAA5165211.1"/>
    <property type="molecule type" value="Genomic_DNA"/>
</dbReference>
<accession>A0ABP9QPI3</accession>
<evidence type="ECO:0000313" key="2">
    <source>
        <dbReference type="EMBL" id="GAA5165211.1"/>
    </source>
</evidence>
<keyword evidence="3" id="KW-1185">Reference proteome</keyword>
<name>A0ABP9QPI3_9RHOO</name>
<keyword evidence="1" id="KW-0472">Membrane</keyword>